<sequence>MRAITETELRDEYRKNEFTSFTLPEGSRLTPAAAQFLSERRIAVNGNSTSAKNGDGQEKLLGEAGSQTQYKRYQVSEIKEKPEQMTHLNGREMVYKNHPRIKFRGRLDTFEALLINGIIEFEGVGYQEVGRDLREILDYVRQMLRAEVKNEPLVPISFHGWSAEEIRTRSHFPQKYFGVNHLLPDPAQGSYMARLNYLRTQVRELELSAMDAFTVAPEVVEREDIIQGLNRLSSLLYIMMVQLVSGHYRIGC</sequence>
<keyword evidence="3 5" id="KW-0067">ATP-binding</keyword>
<dbReference type="Pfam" id="PF01923">
    <property type="entry name" value="Cob_adeno_trans"/>
    <property type="match status" value="1"/>
</dbReference>
<evidence type="ECO:0000256" key="3">
    <source>
        <dbReference type="ARBA" id="ARBA00022840"/>
    </source>
</evidence>
<keyword evidence="1" id="KW-0808">Transferase</keyword>
<protein>
    <submittedName>
        <fullName evidence="5">ATP-binding protein</fullName>
    </submittedName>
</protein>
<dbReference type="GO" id="GO:0005524">
    <property type="term" value="F:ATP binding"/>
    <property type="evidence" value="ECO:0007669"/>
    <property type="project" value="UniProtKB-KW"/>
</dbReference>
<reference evidence="5 6" key="1">
    <citation type="submission" date="2022-08" db="EMBL/GenBank/DDBJ databases">
        <title>Proteogenomics of the novel Dehalobacterium formicoaceticum strain EZ94 highlights a key role of methyltransferases during anaerobic dichloromethane degradation.</title>
        <authorList>
            <person name="Wasmund K."/>
        </authorList>
    </citation>
    <scope>NUCLEOTIDE SEQUENCE [LARGE SCALE GENOMIC DNA]</scope>
    <source>
        <strain evidence="5 6">EZ94</strain>
    </source>
</reference>
<gene>
    <name evidence="5" type="ORF">NVS47_05135</name>
</gene>
<dbReference type="RefSeq" id="WP_157677226.1">
    <property type="nucleotide sequence ID" value="NZ_CP022121.1"/>
</dbReference>
<dbReference type="InterPro" id="IPR009194">
    <property type="entry name" value="AdoTrfase_EutT"/>
</dbReference>
<keyword evidence="2" id="KW-0547">Nucleotide-binding</keyword>
<proteinExistence type="predicted"/>
<feature type="domain" description="Cobalamin adenosyltransferase-like" evidence="4">
    <location>
        <begin position="79"/>
        <end position="241"/>
    </location>
</feature>
<dbReference type="InterPro" id="IPR036451">
    <property type="entry name" value="CblAdoTrfase-like_sf"/>
</dbReference>
<keyword evidence="6" id="KW-1185">Reference proteome</keyword>
<dbReference type="PIRSF" id="PIRSF012294">
    <property type="entry name" value="ATR_EutT"/>
    <property type="match status" value="1"/>
</dbReference>
<evidence type="ECO:0000313" key="6">
    <source>
        <dbReference type="Proteomes" id="UP001524944"/>
    </source>
</evidence>
<dbReference type="EMBL" id="JANPWE010000002">
    <property type="protein sequence ID" value="MCR6544907.1"/>
    <property type="molecule type" value="Genomic_DNA"/>
</dbReference>
<dbReference type="Proteomes" id="UP001524944">
    <property type="component" value="Unassembled WGS sequence"/>
</dbReference>
<organism evidence="5 6">
    <name type="scientific">Dehalobacterium formicoaceticum</name>
    <dbReference type="NCBI Taxonomy" id="51515"/>
    <lineage>
        <taxon>Bacteria</taxon>
        <taxon>Bacillati</taxon>
        <taxon>Bacillota</taxon>
        <taxon>Clostridia</taxon>
        <taxon>Eubacteriales</taxon>
        <taxon>Peptococcaceae</taxon>
        <taxon>Dehalobacterium</taxon>
    </lineage>
</organism>
<name>A0ABT1Y215_9FIRM</name>
<evidence type="ECO:0000313" key="5">
    <source>
        <dbReference type="EMBL" id="MCR6544907.1"/>
    </source>
</evidence>
<dbReference type="InterPro" id="IPR016030">
    <property type="entry name" value="CblAdoTrfase-like"/>
</dbReference>
<comment type="caution">
    <text evidence="5">The sequence shown here is derived from an EMBL/GenBank/DDBJ whole genome shotgun (WGS) entry which is preliminary data.</text>
</comment>
<evidence type="ECO:0000256" key="2">
    <source>
        <dbReference type="ARBA" id="ARBA00022741"/>
    </source>
</evidence>
<accession>A0ABT1Y215</accession>
<evidence type="ECO:0000259" key="4">
    <source>
        <dbReference type="Pfam" id="PF01923"/>
    </source>
</evidence>
<dbReference type="Gene3D" id="1.20.1200.10">
    <property type="entry name" value="Cobalamin adenosyltransferase-like"/>
    <property type="match status" value="1"/>
</dbReference>
<dbReference type="SUPFAM" id="SSF89028">
    <property type="entry name" value="Cobalamin adenosyltransferase-like"/>
    <property type="match status" value="1"/>
</dbReference>
<evidence type="ECO:0000256" key="1">
    <source>
        <dbReference type="ARBA" id="ARBA00022679"/>
    </source>
</evidence>